<evidence type="ECO:0000313" key="3">
    <source>
        <dbReference type="EMBL" id="AJA50822.1"/>
    </source>
</evidence>
<protein>
    <submittedName>
        <fullName evidence="4">Integrase family protein</fullName>
    </submittedName>
    <submittedName>
        <fullName evidence="3">Phage integrase family</fullName>
    </submittedName>
</protein>
<dbReference type="EMBL" id="JPGY02000001">
    <property type="protein sequence ID" value="KRU13168.1"/>
    <property type="molecule type" value="Genomic_DNA"/>
</dbReference>
<dbReference type="PANTHER" id="PTHR30349:SF82">
    <property type="entry name" value="INTEGRASE_RECOMBINASE YOEC-RELATED"/>
    <property type="match status" value="1"/>
</dbReference>
<dbReference type="SUPFAM" id="SSF56349">
    <property type="entry name" value="DNA breaking-rejoining enzymes"/>
    <property type="match status" value="1"/>
</dbReference>
<evidence type="ECO:0000259" key="2">
    <source>
        <dbReference type="PROSITE" id="PS51898"/>
    </source>
</evidence>
<dbReference type="PROSITE" id="PS51898">
    <property type="entry name" value="TYR_RECOMBINASE"/>
    <property type="match status" value="1"/>
</dbReference>
<feature type="domain" description="Tyr recombinase" evidence="2">
    <location>
        <begin position="2"/>
        <end position="188"/>
    </location>
</feature>
<dbReference type="Proteomes" id="UP000028042">
    <property type="component" value="Unassembled WGS sequence"/>
</dbReference>
<reference evidence="4" key="2">
    <citation type="submission" date="2015-10" db="EMBL/GenBank/DDBJ databases">
        <title>Improved Draft Genome Sequence of Clostridium pasteurianum Strain ATCC 6013 (DSM 525) Using a Hybrid Next-Generation Sequencing Approach.</title>
        <authorList>
            <person name="Pyne M.E."/>
            <person name="Utturkar S.M."/>
            <person name="Brown S.D."/>
            <person name="Moo-Young M."/>
            <person name="Chung D.A."/>
            <person name="Chou P.C."/>
        </authorList>
    </citation>
    <scope>NUCLEOTIDE SEQUENCE</scope>
    <source>
        <strain evidence="4">ATCC 6013</strain>
    </source>
</reference>
<organism evidence="3 6">
    <name type="scientific">Clostridium pasteurianum DSM 525 = ATCC 6013</name>
    <dbReference type="NCBI Taxonomy" id="1262449"/>
    <lineage>
        <taxon>Bacteria</taxon>
        <taxon>Bacillati</taxon>
        <taxon>Bacillota</taxon>
        <taxon>Clostridia</taxon>
        <taxon>Eubacteriales</taxon>
        <taxon>Clostridiaceae</taxon>
        <taxon>Clostridium</taxon>
    </lineage>
</organism>
<dbReference type="PANTHER" id="PTHR30349">
    <property type="entry name" value="PHAGE INTEGRASE-RELATED"/>
    <property type="match status" value="1"/>
</dbReference>
<keyword evidence="6" id="KW-1185">Reference proteome</keyword>
<dbReference type="Proteomes" id="UP000030905">
    <property type="component" value="Chromosome"/>
</dbReference>
<dbReference type="RefSeq" id="WP_004455424.1">
    <property type="nucleotide sequence ID" value="NZ_ANZB01000010.1"/>
</dbReference>
<dbReference type="GO" id="GO:0003677">
    <property type="term" value="F:DNA binding"/>
    <property type="evidence" value="ECO:0007669"/>
    <property type="project" value="InterPro"/>
</dbReference>
<sequence length="192" mass="22129">MERVEPIRSEKKINDLKKYLLGSGSMRNYALIVLGLNTALRISDILQLTWEDVYDFEEKTFKTHVYIKEQKTGKDKKFLLNKNAIEGLLKHKRKLSHINPSDYIFSSRNGVNKAITRYMAIKIIKDSCAAVGIKEHVGCHSLRKTFGYHSWKKGVPVPVLMELFNHSTQAITKLYLGISQDDIDDVYRLVEL</sequence>
<dbReference type="KEGG" id="cpae:CPAST_c07340"/>
<name>A0A0H3J0G1_CLOPA</name>
<dbReference type="Pfam" id="PF00589">
    <property type="entry name" value="Phage_integrase"/>
    <property type="match status" value="1"/>
</dbReference>
<reference evidence="4 5" key="3">
    <citation type="journal article" name="Genome Announc.">
        <title>Improved Draft Genome Sequence of Clostridium pasteurianum Strain ATCC 6013 (DSM 525) Using a Hybrid Next-Generation Sequencing Approach.</title>
        <authorList>
            <person name="Pyne M.E."/>
            <person name="Utturkar S."/>
            <person name="Brown S.D."/>
            <person name="Moo-Young M."/>
            <person name="Chung D.A."/>
            <person name="Chou C.P."/>
        </authorList>
    </citation>
    <scope>NUCLEOTIDE SEQUENCE [LARGE SCALE GENOMIC DNA]</scope>
    <source>
        <strain evidence="4 5">ATCC 6013</strain>
    </source>
</reference>
<dbReference type="GO" id="GO:0015074">
    <property type="term" value="P:DNA integration"/>
    <property type="evidence" value="ECO:0007669"/>
    <property type="project" value="InterPro"/>
</dbReference>
<evidence type="ECO:0000313" key="4">
    <source>
        <dbReference type="EMBL" id="KRU13168.1"/>
    </source>
</evidence>
<dbReference type="GO" id="GO:0006310">
    <property type="term" value="P:DNA recombination"/>
    <property type="evidence" value="ECO:0007669"/>
    <property type="project" value="UniProtKB-KW"/>
</dbReference>
<evidence type="ECO:0000313" key="6">
    <source>
        <dbReference type="Proteomes" id="UP000030905"/>
    </source>
</evidence>
<dbReference type="Gene3D" id="1.10.443.10">
    <property type="entry name" value="Intergrase catalytic core"/>
    <property type="match status" value="1"/>
</dbReference>
<evidence type="ECO:0000256" key="1">
    <source>
        <dbReference type="ARBA" id="ARBA00023172"/>
    </source>
</evidence>
<dbReference type="CDD" id="cd01192">
    <property type="entry name" value="INT_C_like_3"/>
    <property type="match status" value="1"/>
</dbReference>
<dbReference type="EMBL" id="CP009268">
    <property type="protein sequence ID" value="AJA50822.1"/>
    <property type="molecule type" value="Genomic_DNA"/>
</dbReference>
<dbReference type="AlphaFoldDB" id="A0A0H3J0G1"/>
<proteinExistence type="predicted"/>
<dbReference type="KEGG" id="cpat:CLPA_c07340"/>
<dbReference type="InterPro" id="IPR013762">
    <property type="entry name" value="Integrase-like_cat_sf"/>
</dbReference>
<dbReference type="InterPro" id="IPR002104">
    <property type="entry name" value="Integrase_catalytic"/>
</dbReference>
<dbReference type="InterPro" id="IPR011010">
    <property type="entry name" value="DNA_brk_join_enz"/>
</dbReference>
<reference evidence="3 6" key="1">
    <citation type="journal article" date="2015" name="Genome Announc.">
        <title>Complete Genome Sequence of the Nitrogen-Fixing and Solvent-Producing Clostridium pasteurianum DSM 525.</title>
        <authorList>
            <person name="Poehlein A."/>
            <person name="Grosse-Honebrink A."/>
            <person name="Zhang Y."/>
            <person name="Minton N.P."/>
            <person name="Daniel R."/>
        </authorList>
    </citation>
    <scope>NUCLEOTIDE SEQUENCE [LARGE SCALE GENOMIC DNA]</scope>
    <source>
        <strain evidence="3">DSM 525</strain>
        <strain evidence="6">DSM 525 / ATCC 6013</strain>
    </source>
</reference>
<evidence type="ECO:0000313" key="5">
    <source>
        <dbReference type="Proteomes" id="UP000028042"/>
    </source>
</evidence>
<dbReference type="GeneID" id="93072951"/>
<dbReference type="InterPro" id="IPR050090">
    <property type="entry name" value="Tyrosine_recombinase_XerCD"/>
</dbReference>
<dbReference type="PATRIC" id="fig|1262449.3.peg.2837"/>
<gene>
    <name evidence="3" type="ORF">CLPA_c07340</name>
    <name evidence="4" type="ORF">CP6013_02416</name>
</gene>
<dbReference type="eggNOG" id="COG0582">
    <property type="taxonomic scope" value="Bacteria"/>
</dbReference>
<keyword evidence="1" id="KW-0233">DNA recombination</keyword>
<accession>A0A0H3J0G1</accession>